<keyword evidence="1" id="KW-0472">Membrane</keyword>
<dbReference type="InterPro" id="IPR013762">
    <property type="entry name" value="Integrase-like_cat_sf"/>
</dbReference>
<reference evidence="2" key="1">
    <citation type="submission" date="2022-08" db="UniProtKB">
        <authorList>
            <consortium name="EnsemblMetazoa"/>
        </authorList>
    </citation>
    <scope>IDENTIFICATION</scope>
    <source>
        <strain evidence="2">05x7-T-G4-1.051#20</strain>
    </source>
</reference>
<feature type="transmembrane region" description="Helical" evidence="1">
    <location>
        <begin position="50"/>
        <end position="69"/>
    </location>
</feature>
<dbReference type="Proteomes" id="UP000005408">
    <property type="component" value="Unassembled WGS sequence"/>
</dbReference>
<accession>A0A8W8NVD6</accession>
<protein>
    <submittedName>
        <fullName evidence="2">Uncharacterized protein</fullName>
    </submittedName>
</protein>
<proteinExistence type="predicted"/>
<dbReference type="InterPro" id="IPR052055">
    <property type="entry name" value="Hepadnavirus_pol/RT"/>
</dbReference>
<dbReference type="AlphaFoldDB" id="A0A8W8NVD6"/>
<dbReference type="GO" id="GO:0003677">
    <property type="term" value="F:DNA binding"/>
    <property type="evidence" value="ECO:0007669"/>
    <property type="project" value="InterPro"/>
</dbReference>
<keyword evidence="1" id="KW-1133">Transmembrane helix</keyword>
<dbReference type="PANTHER" id="PTHR33050:SF7">
    <property type="entry name" value="RIBONUCLEASE H"/>
    <property type="match status" value="1"/>
</dbReference>
<dbReference type="PANTHER" id="PTHR33050">
    <property type="entry name" value="REVERSE TRANSCRIPTASE DOMAIN-CONTAINING PROTEIN"/>
    <property type="match status" value="1"/>
</dbReference>
<keyword evidence="3" id="KW-1185">Reference proteome</keyword>
<dbReference type="EnsemblMetazoa" id="G8499.1">
    <property type="protein sequence ID" value="G8499.1:cds"/>
    <property type="gene ID" value="G8499"/>
</dbReference>
<evidence type="ECO:0000313" key="3">
    <source>
        <dbReference type="Proteomes" id="UP000005408"/>
    </source>
</evidence>
<evidence type="ECO:0000256" key="1">
    <source>
        <dbReference type="SAM" id="Phobius"/>
    </source>
</evidence>
<keyword evidence="1" id="KW-0812">Transmembrane</keyword>
<feature type="transmembrane region" description="Helical" evidence="1">
    <location>
        <begin position="12"/>
        <end position="30"/>
    </location>
</feature>
<dbReference type="Gene3D" id="1.10.443.10">
    <property type="entry name" value="Intergrase catalytic core"/>
    <property type="match status" value="1"/>
</dbReference>
<organism evidence="2 3">
    <name type="scientific">Magallana gigas</name>
    <name type="common">Pacific oyster</name>
    <name type="synonym">Crassostrea gigas</name>
    <dbReference type="NCBI Taxonomy" id="29159"/>
    <lineage>
        <taxon>Eukaryota</taxon>
        <taxon>Metazoa</taxon>
        <taxon>Spiralia</taxon>
        <taxon>Lophotrochozoa</taxon>
        <taxon>Mollusca</taxon>
        <taxon>Bivalvia</taxon>
        <taxon>Autobranchia</taxon>
        <taxon>Pteriomorphia</taxon>
        <taxon>Ostreida</taxon>
        <taxon>Ostreoidea</taxon>
        <taxon>Ostreidae</taxon>
        <taxon>Magallana</taxon>
    </lineage>
</organism>
<dbReference type="GO" id="GO:0006310">
    <property type="term" value="P:DNA recombination"/>
    <property type="evidence" value="ECO:0007669"/>
    <property type="project" value="InterPro"/>
</dbReference>
<dbReference type="GO" id="GO:0015074">
    <property type="term" value="P:DNA integration"/>
    <property type="evidence" value="ECO:0007669"/>
    <property type="project" value="InterPro"/>
</dbReference>
<sequence>MAALAPDVTGHLMNCSALATIASVTSLTVLDTVLFSNPKIFKENSHCYKTLTLLVFDVGLIWHGFFLLASEDHFPTILLKNLALAYQIYIVSAILHLTSLEEGQQLLESFFCVLSYESRGDECMIGVRIAREISSSPSSYKDASIMDEYGDAGISSEVQQIISSEVKKAVESSQNQILSSMKTLIDSNFKNFQSSMETTQKEISSSQLAKIEENIFGSYKFKRHGNEAQYRGNAQVITKLREADASLDSANLGVENINTARTKIGEESVELKNNRSSLENVEFVSSEIESLLANNCISEVSTKPSVVNPLTVAYNRSETRASWNSKVLLSENAIQEVLFWSESIKSLNCSGALFRNIDLSETRDFELFSDASDVGYGGYINPTVQRSDKSSSQQGGDIVLQKDRVTVSGSWSQKECNKSSTWRELESVHRIINTHSDDLKGSSLVVYSDNKNVSHILEVGNIGIRQKIIDDVARSGAGNNDILNDLAYKMSDYILQGKRFNTTKSYHSLHSLRSGGATAAVGSNVNERCIKRHGRWKCDSSKDMYVVDQLENRLAVSRKLGL</sequence>
<name>A0A8W8NVD6_MAGGI</name>
<evidence type="ECO:0000313" key="2">
    <source>
        <dbReference type="EnsemblMetazoa" id="G8499.1:cds"/>
    </source>
</evidence>